<dbReference type="Pfam" id="PF02518">
    <property type="entry name" value="HATPase_c"/>
    <property type="match status" value="1"/>
</dbReference>
<evidence type="ECO:0000259" key="8">
    <source>
        <dbReference type="PROSITE" id="PS50109"/>
    </source>
</evidence>
<feature type="domain" description="Histidine kinase" evidence="8">
    <location>
        <begin position="13"/>
        <end position="122"/>
    </location>
</feature>
<dbReference type="InterPro" id="IPR005467">
    <property type="entry name" value="His_kinase_dom"/>
</dbReference>
<gene>
    <name evidence="9" type="primary">rcsC_215</name>
    <name evidence="9" type="ORF">SDC9_139906</name>
</gene>
<comment type="caution">
    <text evidence="9">The sequence shown here is derived from an EMBL/GenBank/DDBJ whole genome shotgun (WGS) entry which is preliminary data.</text>
</comment>
<accession>A0A645DTE9</accession>
<dbReference type="PANTHER" id="PTHR45453:SF1">
    <property type="entry name" value="PHOSPHATE REGULON SENSOR PROTEIN PHOR"/>
    <property type="match status" value="1"/>
</dbReference>
<dbReference type="InterPro" id="IPR003594">
    <property type="entry name" value="HATPase_dom"/>
</dbReference>
<keyword evidence="6" id="KW-0902">Two-component regulatory system</keyword>
<dbReference type="EMBL" id="VSSQ01039666">
    <property type="protein sequence ID" value="MPM92770.1"/>
    <property type="molecule type" value="Genomic_DNA"/>
</dbReference>
<proteinExistence type="predicted"/>
<evidence type="ECO:0000256" key="2">
    <source>
        <dbReference type="ARBA" id="ARBA00012438"/>
    </source>
</evidence>
<evidence type="ECO:0000313" key="9">
    <source>
        <dbReference type="EMBL" id="MPM92770.1"/>
    </source>
</evidence>
<feature type="compositionally biased region" description="Low complexity" evidence="7">
    <location>
        <begin position="142"/>
        <end position="153"/>
    </location>
</feature>
<organism evidence="9">
    <name type="scientific">bioreactor metagenome</name>
    <dbReference type="NCBI Taxonomy" id="1076179"/>
    <lineage>
        <taxon>unclassified sequences</taxon>
        <taxon>metagenomes</taxon>
        <taxon>ecological metagenomes</taxon>
    </lineage>
</organism>
<evidence type="ECO:0000256" key="5">
    <source>
        <dbReference type="ARBA" id="ARBA00022777"/>
    </source>
</evidence>
<comment type="catalytic activity">
    <reaction evidence="1">
        <text>ATP + protein L-histidine = ADP + protein N-phospho-L-histidine.</text>
        <dbReference type="EC" id="2.7.13.3"/>
    </reaction>
</comment>
<keyword evidence="4 9" id="KW-0808">Transferase</keyword>
<evidence type="ECO:0000256" key="3">
    <source>
        <dbReference type="ARBA" id="ARBA00022553"/>
    </source>
</evidence>
<dbReference type="GO" id="GO:0000155">
    <property type="term" value="F:phosphorelay sensor kinase activity"/>
    <property type="evidence" value="ECO:0007669"/>
    <property type="project" value="TreeGrafter"/>
</dbReference>
<dbReference type="InterPro" id="IPR004358">
    <property type="entry name" value="Sig_transdc_His_kin-like_C"/>
</dbReference>
<dbReference type="EC" id="2.7.13.3" evidence="2"/>
<keyword evidence="5 9" id="KW-0418">Kinase</keyword>
<dbReference type="SUPFAM" id="SSF55874">
    <property type="entry name" value="ATPase domain of HSP90 chaperone/DNA topoisomerase II/histidine kinase"/>
    <property type="match status" value="1"/>
</dbReference>
<dbReference type="GO" id="GO:0016036">
    <property type="term" value="P:cellular response to phosphate starvation"/>
    <property type="evidence" value="ECO:0007669"/>
    <property type="project" value="TreeGrafter"/>
</dbReference>
<keyword evidence="3" id="KW-0597">Phosphoprotein</keyword>
<dbReference type="AlphaFoldDB" id="A0A645DTE9"/>
<dbReference type="GO" id="GO:0005886">
    <property type="term" value="C:plasma membrane"/>
    <property type="evidence" value="ECO:0007669"/>
    <property type="project" value="TreeGrafter"/>
</dbReference>
<evidence type="ECO:0000256" key="7">
    <source>
        <dbReference type="SAM" id="MobiDB-lite"/>
    </source>
</evidence>
<sequence length="161" mass="16656">MKASGQLAGVVAELQSGLSNLVNNAVRYTPAGGAIHVSWEVLDNGNARFAVTDTGVGIAPEHIPRLTERFYRVDRSRSRETGGTGLGLAIVKHAVQRHGATLQITSVVGKGSTFAVVFPASRVRAGRAAVQSVEGPQATTMSALSASSSASSASRRESAVQ</sequence>
<dbReference type="PANTHER" id="PTHR45453">
    <property type="entry name" value="PHOSPHATE REGULON SENSOR PROTEIN PHOR"/>
    <property type="match status" value="1"/>
</dbReference>
<feature type="region of interest" description="Disordered" evidence="7">
    <location>
        <begin position="132"/>
        <end position="161"/>
    </location>
</feature>
<dbReference type="FunFam" id="3.30.565.10:FF:000006">
    <property type="entry name" value="Sensor histidine kinase WalK"/>
    <property type="match status" value="1"/>
</dbReference>
<name>A0A645DTE9_9ZZZZ</name>
<evidence type="ECO:0000256" key="6">
    <source>
        <dbReference type="ARBA" id="ARBA00023012"/>
    </source>
</evidence>
<protein>
    <recommendedName>
        <fullName evidence="2">histidine kinase</fullName>
        <ecNumber evidence="2">2.7.13.3</ecNumber>
    </recommendedName>
</protein>
<evidence type="ECO:0000256" key="1">
    <source>
        <dbReference type="ARBA" id="ARBA00000085"/>
    </source>
</evidence>
<dbReference type="PROSITE" id="PS50109">
    <property type="entry name" value="HIS_KIN"/>
    <property type="match status" value="1"/>
</dbReference>
<dbReference type="PRINTS" id="PR00344">
    <property type="entry name" value="BCTRLSENSOR"/>
</dbReference>
<reference evidence="9" key="1">
    <citation type="submission" date="2019-08" db="EMBL/GenBank/DDBJ databases">
        <authorList>
            <person name="Kucharzyk K."/>
            <person name="Murdoch R.W."/>
            <person name="Higgins S."/>
            <person name="Loffler F."/>
        </authorList>
    </citation>
    <scope>NUCLEOTIDE SEQUENCE</scope>
</reference>
<dbReference type="InterPro" id="IPR050351">
    <property type="entry name" value="BphY/WalK/GraS-like"/>
</dbReference>
<dbReference type="SMART" id="SM00387">
    <property type="entry name" value="HATPase_c"/>
    <property type="match status" value="1"/>
</dbReference>
<dbReference type="InterPro" id="IPR036890">
    <property type="entry name" value="HATPase_C_sf"/>
</dbReference>
<evidence type="ECO:0000256" key="4">
    <source>
        <dbReference type="ARBA" id="ARBA00022679"/>
    </source>
</evidence>
<dbReference type="GO" id="GO:0004721">
    <property type="term" value="F:phosphoprotein phosphatase activity"/>
    <property type="evidence" value="ECO:0007669"/>
    <property type="project" value="TreeGrafter"/>
</dbReference>
<dbReference type="Gene3D" id="3.30.565.10">
    <property type="entry name" value="Histidine kinase-like ATPase, C-terminal domain"/>
    <property type="match status" value="1"/>
</dbReference>